<organism evidence="1 2">
    <name type="scientific">Roridomyces roridus</name>
    <dbReference type="NCBI Taxonomy" id="1738132"/>
    <lineage>
        <taxon>Eukaryota</taxon>
        <taxon>Fungi</taxon>
        <taxon>Dikarya</taxon>
        <taxon>Basidiomycota</taxon>
        <taxon>Agaricomycotina</taxon>
        <taxon>Agaricomycetes</taxon>
        <taxon>Agaricomycetidae</taxon>
        <taxon>Agaricales</taxon>
        <taxon>Marasmiineae</taxon>
        <taxon>Mycenaceae</taxon>
        <taxon>Roridomyces</taxon>
    </lineage>
</organism>
<evidence type="ECO:0000313" key="1">
    <source>
        <dbReference type="EMBL" id="KAJ7618080.1"/>
    </source>
</evidence>
<evidence type="ECO:0000313" key="2">
    <source>
        <dbReference type="Proteomes" id="UP001221142"/>
    </source>
</evidence>
<name>A0AAD7BE98_9AGAR</name>
<keyword evidence="2" id="KW-1185">Reference proteome</keyword>
<protein>
    <submittedName>
        <fullName evidence="1">Uncharacterized protein</fullName>
    </submittedName>
</protein>
<dbReference type="Proteomes" id="UP001221142">
    <property type="component" value="Unassembled WGS sequence"/>
</dbReference>
<sequence length="209" mass="23755">MRFGIRQGRDRGLRFRGFRVQARAAVQWIGRLRFRGWPSSEAIGEDDGGRGQGRLIPYQFDHGLQARGPDPPARKLEPANLPNSLRHAAEVELRRAEKRELRLSYAISSRFVPTSLFPLPLAAIAPSMPHHRIYRVRREPGRNPTLEDGTPLLNDKRAVVGSIGNAGQLDYWQMALFGPVRQEKSQMPFRLQLSPDMTSFISDEDLSWC</sequence>
<dbReference type="EMBL" id="JARKIF010000020">
    <property type="protein sequence ID" value="KAJ7618080.1"/>
    <property type="molecule type" value="Genomic_DNA"/>
</dbReference>
<gene>
    <name evidence="1" type="ORF">FB45DRAFT_872506</name>
</gene>
<proteinExistence type="predicted"/>
<accession>A0AAD7BE98</accession>
<reference evidence="1" key="1">
    <citation type="submission" date="2023-03" db="EMBL/GenBank/DDBJ databases">
        <title>Massive genome expansion in bonnet fungi (Mycena s.s.) driven by repeated elements and novel gene families across ecological guilds.</title>
        <authorList>
            <consortium name="Lawrence Berkeley National Laboratory"/>
            <person name="Harder C.B."/>
            <person name="Miyauchi S."/>
            <person name="Viragh M."/>
            <person name="Kuo A."/>
            <person name="Thoen E."/>
            <person name="Andreopoulos B."/>
            <person name="Lu D."/>
            <person name="Skrede I."/>
            <person name="Drula E."/>
            <person name="Henrissat B."/>
            <person name="Morin E."/>
            <person name="Kohler A."/>
            <person name="Barry K."/>
            <person name="LaButti K."/>
            <person name="Morin E."/>
            <person name="Salamov A."/>
            <person name="Lipzen A."/>
            <person name="Mereny Z."/>
            <person name="Hegedus B."/>
            <person name="Baldrian P."/>
            <person name="Stursova M."/>
            <person name="Weitz H."/>
            <person name="Taylor A."/>
            <person name="Grigoriev I.V."/>
            <person name="Nagy L.G."/>
            <person name="Martin F."/>
            <person name="Kauserud H."/>
        </authorList>
    </citation>
    <scope>NUCLEOTIDE SEQUENCE</scope>
    <source>
        <strain evidence="1">9284</strain>
    </source>
</reference>
<dbReference type="AlphaFoldDB" id="A0AAD7BE98"/>
<comment type="caution">
    <text evidence="1">The sequence shown here is derived from an EMBL/GenBank/DDBJ whole genome shotgun (WGS) entry which is preliminary data.</text>
</comment>